<evidence type="ECO:0000313" key="1">
    <source>
        <dbReference type="EMBL" id="OGE57909.1"/>
    </source>
</evidence>
<sequence>MADLRFMAYADASHAHWHNGKPTEGMLRFLQDMHYAEFAEDETMKLREAIKEYEKADSRGSIQLDTYGGAHRLSVTTPMVDYK</sequence>
<keyword evidence="2" id="KW-1185">Reference proteome</keyword>
<organism evidence="1 2">
    <name type="scientific">Penicillium arizonense</name>
    <dbReference type="NCBI Taxonomy" id="1835702"/>
    <lineage>
        <taxon>Eukaryota</taxon>
        <taxon>Fungi</taxon>
        <taxon>Dikarya</taxon>
        <taxon>Ascomycota</taxon>
        <taxon>Pezizomycotina</taxon>
        <taxon>Eurotiomycetes</taxon>
        <taxon>Eurotiomycetidae</taxon>
        <taxon>Eurotiales</taxon>
        <taxon>Aspergillaceae</taxon>
        <taxon>Penicillium</taxon>
    </lineage>
</organism>
<protein>
    <submittedName>
        <fullName evidence="1">Uncharacterized protein</fullName>
    </submittedName>
</protein>
<dbReference type="EMBL" id="LXJU01000001">
    <property type="protein sequence ID" value="OGE57909.1"/>
    <property type="molecule type" value="Genomic_DNA"/>
</dbReference>
<dbReference type="Proteomes" id="UP000177622">
    <property type="component" value="Unassembled WGS sequence"/>
</dbReference>
<dbReference type="OrthoDB" id="2143914at2759"/>
<reference evidence="1 2" key="1">
    <citation type="journal article" date="2016" name="Sci. Rep.">
        <title>Penicillium arizonense, a new, genome sequenced fungal species, reveals a high chemical diversity in secreted metabolites.</title>
        <authorList>
            <person name="Grijseels S."/>
            <person name="Nielsen J.C."/>
            <person name="Randelovic M."/>
            <person name="Nielsen J."/>
            <person name="Nielsen K.F."/>
            <person name="Workman M."/>
            <person name="Frisvad J.C."/>
        </authorList>
    </citation>
    <scope>NUCLEOTIDE SEQUENCE [LARGE SCALE GENOMIC DNA]</scope>
    <source>
        <strain evidence="1 2">CBS 141311</strain>
    </source>
</reference>
<evidence type="ECO:0000313" key="2">
    <source>
        <dbReference type="Proteomes" id="UP000177622"/>
    </source>
</evidence>
<dbReference type="RefSeq" id="XP_022493332.1">
    <property type="nucleotide sequence ID" value="XM_022626974.1"/>
</dbReference>
<proteinExistence type="predicted"/>
<comment type="caution">
    <text evidence="1">The sequence shown here is derived from an EMBL/GenBank/DDBJ whole genome shotgun (WGS) entry which is preliminary data.</text>
</comment>
<gene>
    <name evidence="1" type="ORF">PENARI_c001G10762</name>
</gene>
<accession>A0A1F5LY43</accession>
<name>A0A1F5LY43_PENAI</name>
<dbReference type="GeneID" id="34571708"/>
<dbReference type="AlphaFoldDB" id="A0A1F5LY43"/>